<dbReference type="InterPro" id="IPR036291">
    <property type="entry name" value="NAD(P)-bd_dom_sf"/>
</dbReference>
<evidence type="ECO:0000256" key="2">
    <source>
        <dbReference type="ARBA" id="ARBA00023002"/>
    </source>
</evidence>
<evidence type="ECO:0000256" key="1">
    <source>
        <dbReference type="ARBA" id="ARBA00008072"/>
    </source>
</evidence>
<reference evidence="4" key="2">
    <citation type="submission" date="2023-06" db="EMBL/GenBank/DDBJ databases">
        <authorList>
            <consortium name="Lawrence Berkeley National Laboratory"/>
            <person name="Mondo S.J."/>
            <person name="Hensen N."/>
            <person name="Bonometti L."/>
            <person name="Westerberg I."/>
            <person name="Brannstrom I.O."/>
            <person name="Guillou S."/>
            <person name="Cros-Aarteil S."/>
            <person name="Calhoun S."/>
            <person name="Haridas S."/>
            <person name="Kuo A."/>
            <person name="Pangilinan J."/>
            <person name="Riley R."/>
            <person name="Labutti K."/>
            <person name="Andreopoulos B."/>
            <person name="Lipzen A."/>
            <person name="Chen C."/>
            <person name="Yanf M."/>
            <person name="Daum C."/>
            <person name="Ng V."/>
            <person name="Clum A."/>
            <person name="Steindorff A."/>
            <person name="Ohm R."/>
            <person name="Martin F."/>
            <person name="Silar P."/>
            <person name="Natvig D."/>
            <person name="Lalanne C."/>
            <person name="Gautier V."/>
            <person name="Ament-Velasquez S.L."/>
            <person name="Kruys A."/>
            <person name="Hutchinson M.I."/>
            <person name="Powell A.J."/>
            <person name="Barry K."/>
            <person name="Miller A.N."/>
            <person name="Grigoriev I.V."/>
            <person name="Debuchy R."/>
            <person name="Gladieux P."/>
            <person name="Thoren M.H."/>
            <person name="Johannesson H."/>
        </authorList>
    </citation>
    <scope>NUCLEOTIDE SEQUENCE</scope>
    <source>
        <strain evidence="4">PSN324</strain>
    </source>
</reference>
<dbReference type="Pfam" id="PF08240">
    <property type="entry name" value="ADH_N"/>
    <property type="match status" value="1"/>
</dbReference>
<dbReference type="InterPro" id="IPR013154">
    <property type="entry name" value="ADH-like_N"/>
</dbReference>
<dbReference type="Proteomes" id="UP001321749">
    <property type="component" value="Unassembled WGS sequence"/>
</dbReference>
<dbReference type="InterPro" id="IPR011032">
    <property type="entry name" value="GroES-like_sf"/>
</dbReference>
<dbReference type="SMART" id="SM00829">
    <property type="entry name" value="PKS_ER"/>
    <property type="match status" value="1"/>
</dbReference>
<dbReference type="PANTHER" id="PTHR45348:SF7">
    <property type="entry name" value="ZINC BINDING OXIDOREDUCTASE, PUTATIVE-RELATED"/>
    <property type="match status" value="1"/>
</dbReference>
<keyword evidence="2" id="KW-0560">Oxidoreductase</keyword>
<dbReference type="EMBL" id="MU864957">
    <property type="protein sequence ID" value="KAK4463677.1"/>
    <property type="molecule type" value="Genomic_DNA"/>
</dbReference>
<dbReference type="GO" id="GO:0016651">
    <property type="term" value="F:oxidoreductase activity, acting on NAD(P)H"/>
    <property type="evidence" value="ECO:0007669"/>
    <property type="project" value="InterPro"/>
</dbReference>
<dbReference type="Pfam" id="PF00107">
    <property type="entry name" value="ADH_zinc_N"/>
    <property type="match status" value="1"/>
</dbReference>
<name>A0AAV9HSD3_9PEZI</name>
<dbReference type="Gene3D" id="3.90.180.10">
    <property type="entry name" value="Medium-chain alcohol dehydrogenases, catalytic domain"/>
    <property type="match status" value="1"/>
</dbReference>
<dbReference type="PANTHER" id="PTHR45348">
    <property type="entry name" value="HYPOTHETICAL OXIDOREDUCTASE (EUROFUNG)"/>
    <property type="match status" value="1"/>
</dbReference>
<dbReference type="SUPFAM" id="SSF50129">
    <property type="entry name" value="GroES-like"/>
    <property type="match status" value="1"/>
</dbReference>
<dbReference type="InterPro" id="IPR020843">
    <property type="entry name" value="ER"/>
</dbReference>
<dbReference type="AlphaFoldDB" id="A0AAV9HSD3"/>
<comment type="similarity">
    <text evidence="1">Belongs to the zinc-containing alcohol dehydrogenase family.</text>
</comment>
<dbReference type="InterPro" id="IPR047122">
    <property type="entry name" value="Trans-enoyl_RdTase-like"/>
</dbReference>
<organism evidence="4 5">
    <name type="scientific">Cladorrhinum samala</name>
    <dbReference type="NCBI Taxonomy" id="585594"/>
    <lineage>
        <taxon>Eukaryota</taxon>
        <taxon>Fungi</taxon>
        <taxon>Dikarya</taxon>
        <taxon>Ascomycota</taxon>
        <taxon>Pezizomycotina</taxon>
        <taxon>Sordariomycetes</taxon>
        <taxon>Sordariomycetidae</taxon>
        <taxon>Sordariales</taxon>
        <taxon>Podosporaceae</taxon>
        <taxon>Cladorrhinum</taxon>
    </lineage>
</organism>
<comment type="caution">
    <text evidence="4">The sequence shown here is derived from an EMBL/GenBank/DDBJ whole genome shotgun (WGS) entry which is preliminary data.</text>
</comment>
<evidence type="ECO:0000259" key="3">
    <source>
        <dbReference type="SMART" id="SM00829"/>
    </source>
</evidence>
<gene>
    <name evidence="4" type="ORF">QBC42DRAFT_345394</name>
</gene>
<dbReference type="InterPro" id="IPR013149">
    <property type="entry name" value="ADH-like_C"/>
</dbReference>
<sequence length="368" mass="38645">MASSTRTVIYLSPDGPVLRDISESYRPTGAQSLLRVDYSGINPADIKHAAIGLHSSVAGYDMSGEVLETGPDSPFQPGDRIFGLNPTGPGRPLHMGAHQDFAMASDRFWYKLPASPAAAGPRRLGPREAATLPVMTLTAADGLFHLLGLGFPRAGIAGSASQGLLIWGGASTVGVAALQLAKAAGHGPIFVTASAKNHAALAALGADRCFDYRSDDVVEQIRKAIRDGGKPVRHALDTVGAASLAAGDEFEKSSPALAAASIQEDQQDGPGVKLACVLPVREDPRFKLCFATRDPDSPLPMARMADAEAWYGMQAKVMSWVVGNFGEGQYVGCPNVTVVKGAAECLEAMRRSAEGRSSLEKIVCEHPL</sequence>
<dbReference type="Gene3D" id="3.40.50.720">
    <property type="entry name" value="NAD(P)-binding Rossmann-like Domain"/>
    <property type="match status" value="1"/>
</dbReference>
<feature type="domain" description="Enoyl reductase (ER)" evidence="3">
    <location>
        <begin position="11"/>
        <end position="364"/>
    </location>
</feature>
<accession>A0AAV9HSD3</accession>
<dbReference type="CDD" id="cd08249">
    <property type="entry name" value="enoyl_reductase_like"/>
    <property type="match status" value="1"/>
</dbReference>
<evidence type="ECO:0000313" key="5">
    <source>
        <dbReference type="Proteomes" id="UP001321749"/>
    </source>
</evidence>
<dbReference type="SUPFAM" id="SSF51735">
    <property type="entry name" value="NAD(P)-binding Rossmann-fold domains"/>
    <property type="match status" value="1"/>
</dbReference>
<proteinExistence type="inferred from homology"/>
<reference evidence="4" key="1">
    <citation type="journal article" date="2023" name="Mol. Phylogenet. Evol.">
        <title>Genome-scale phylogeny and comparative genomics of the fungal order Sordariales.</title>
        <authorList>
            <person name="Hensen N."/>
            <person name="Bonometti L."/>
            <person name="Westerberg I."/>
            <person name="Brannstrom I.O."/>
            <person name="Guillou S."/>
            <person name="Cros-Aarteil S."/>
            <person name="Calhoun S."/>
            <person name="Haridas S."/>
            <person name="Kuo A."/>
            <person name="Mondo S."/>
            <person name="Pangilinan J."/>
            <person name="Riley R."/>
            <person name="LaButti K."/>
            <person name="Andreopoulos B."/>
            <person name="Lipzen A."/>
            <person name="Chen C."/>
            <person name="Yan M."/>
            <person name="Daum C."/>
            <person name="Ng V."/>
            <person name="Clum A."/>
            <person name="Steindorff A."/>
            <person name="Ohm R.A."/>
            <person name="Martin F."/>
            <person name="Silar P."/>
            <person name="Natvig D.O."/>
            <person name="Lalanne C."/>
            <person name="Gautier V."/>
            <person name="Ament-Velasquez S.L."/>
            <person name="Kruys A."/>
            <person name="Hutchinson M.I."/>
            <person name="Powell A.J."/>
            <person name="Barry K."/>
            <person name="Miller A.N."/>
            <person name="Grigoriev I.V."/>
            <person name="Debuchy R."/>
            <person name="Gladieux P."/>
            <person name="Hiltunen Thoren M."/>
            <person name="Johannesson H."/>
        </authorList>
    </citation>
    <scope>NUCLEOTIDE SEQUENCE</scope>
    <source>
        <strain evidence="4">PSN324</strain>
    </source>
</reference>
<protein>
    <submittedName>
        <fullName evidence="4">Protein TOXD</fullName>
    </submittedName>
</protein>
<keyword evidence="5" id="KW-1185">Reference proteome</keyword>
<evidence type="ECO:0000313" key="4">
    <source>
        <dbReference type="EMBL" id="KAK4463677.1"/>
    </source>
</evidence>